<organism evidence="3 5">
    <name type="scientific">Sphingomonas piscis</name>
    <dbReference type="NCBI Taxonomy" id="2714943"/>
    <lineage>
        <taxon>Bacteria</taxon>
        <taxon>Pseudomonadati</taxon>
        <taxon>Pseudomonadota</taxon>
        <taxon>Alphaproteobacteria</taxon>
        <taxon>Sphingomonadales</taxon>
        <taxon>Sphingomonadaceae</taxon>
        <taxon>Sphingomonas</taxon>
    </lineage>
</organism>
<dbReference type="InterPro" id="IPR011335">
    <property type="entry name" value="Restrct_endonuc-II-like"/>
</dbReference>
<dbReference type="Gene3D" id="3.90.320.10">
    <property type="match status" value="1"/>
</dbReference>
<dbReference type="Proteomes" id="UP000503222">
    <property type="component" value="Chromosome"/>
</dbReference>
<proteinExistence type="predicted"/>
<dbReference type="KEGG" id="spii:G7077_08140"/>
<sequence>MITQSPGSAIREPDPQQSFDLAAAEQPVSAHWPMLGSLGLSPGQLAARRESIGGSDANIILSGDPKRVLELWEQKTGQREPEDLSAKLPVMLGCWTEPFNRQWYEQVSGERVVFAGMTMTCPTYGWRTCTLDGLVERTGAVWEAKHTGAFVKGEEVLERYMPQLQHNMAIARVDRAILSVIYGNHKHEVMEVAADWLYQLDLLEAEEAFWSAVVDGTPPVVVAPPPPPRVFGSREICLQGNNAWAAAADDWLQHRTAARLFGEAASAIKGMVDDDVGRAFGHGVEAKRSKAGALTIRELVP</sequence>
<dbReference type="EMBL" id="CP049869">
    <property type="protein sequence ID" value="QIK79098.1"/>
    <property type="molecule type" value="Genomic_DNA"/>
</dbReference>
<feature type="domain" description="YqaJ viral recombinase" evidence="1">
    <location>
        <begin position="45"/>
        <end position="171"/>
    </location>
</feature>
<dbReference type="Pfam" id="PF09588">
    <property type="entry name" value="YqaJ"/>
    <property type="match status" value="1"/>
</dbReference>
<evidence type="ECO:0000259" key="1">
    <source>
        <dbReference type="Pfam" id="PF09588"/>
    </source>
</evidence>
<gene>
    <name evidence="2" type="ORF">G7077_08140</name>
    <name evidence="3" type="ORF">G7077_09515</name>
    <name evidence="4" type="ORF">G7077_12715</name>
</gene>
<reference evidence="3 5" key="1">
    <citation type="submission" date="2020-03" db="EMBL/GenBank/DDBJ databases">
        <title>Sphingomonas sp. nov., isolated from fish.</title>
        <authorList>
            <person name="Hyun D.-W."/>
            <person name="Bae J.-W."/>
        </authorList>
    </citation>
    <scope>NUCLEOTIDE SEQUENCE [LARGE SCALE GENOMIC DNA]</scope>
    <source>
        <strain evidence="3 5">HDW15B</strain>
    </source>
</reference>
<name>A0A6G7YQS3_9SPHN</name>
<evidence type="ECO:0000313" key="5">
    <source>
        <dbReference type="Proteomes" id="UP000503222"/>
    </source>
</evidence>
<evidence type="ECO:0000313" key="3">
    <source>
        <dbReference type="EMBL" id="QIK79098.1"/>
    </source>
</evidence>
<dbReference type="InterPro" id="IPR019080">
    <property type="entry name" value="YqaJ_viral_recombinase"/>
</dbReference>
<dbReference type="KEGG" id="spii:G7077_12715"/>
<dbReference type="RefSeq" id="WP_166411259.1">
    <property type="nucleotide sequence ID" value="NZ_CP049869.1"/>
</dbReference>
<evidence type="ECO:0000313" key="2">
    <source>
        <dbReference type="EMBL" id="QIK78868.1"/>
    </source>
</evidence>
<dbReference type="AlphaFoldDB" id="A0A6G7YQS3"/>
<dbReference type="EMBL" id="CP049869">
    <property type="protein sequence ID" value="QIK78868.1"/>
    <property type="molecule type" value="Genomic_DNA"/>
</dbReference>
<dbReference type="InterPro" id="IPR011604">
    <property type="entry name" value="PDDEXK-like_dom_sf"/>
</dbReference>
<keyword evidence="5" id="KW-1185">Reference proteome</keyword>
<dbReference type="KEGG" id="spii:G7077_09515"/>
<evidence type="ECO:0000313" key="4">
    <source>
        <dbReference type="EMBL" id="QIK79640.1"/>
    </source>
</evidence>
<accession>A0A6G7YQS3</accession>
<dbReference type="SUPFAM" id="SSF52980">
    <property type="entry name" value="Restriction endonuclease-like"/>
    <property type="match status" value="1"/>
</dbReference>
<dbReference type="EMBL" id="CP049869">
    <property type="protein sequence ID" value="QIK79640.1"/>
    <property type="molecule type" value="Genomic_DNA"/>
</dbReference>
<protein>
    <submittedName>
        <fullName evidence="3">YqaJ viral recombinase family protein</fullName>
    </submittedName>
</protein>